<dbReference type="AlphaFoldDB" id="A0A7G9SPZ9"/>
<protein>
    <submittedName>
        <fullName evidence="2">TerB family tellurite resistance protein</fullName>
    </submittedName>
</protein>
<dbReference type="KEGG" id="tcn:H9L16_14985"/>
<dbReference type="Pfam" id="PF05099">
    <property type="entry name" value="TerB"/>
    <property type="match status" value="1"/>
</dbReference>
<evidence type="ECO:0000259" key="1">
    <source>
        <dbReference type="Pfam" id="PF05099"/>
    </source>
</evidence>
<reference evidence="2 3" key="1">
    <citation type="submission" date="2020-08" db="EMBL/GenBank/DDBJ databases">
        <title>Genome sequence of Thermomonas carbonis KCTC 42013T.</title>
        <authorList>
            <person name="Hyun D.-W."/>
            <person name="Bae J.-W."/>
        </authorList>
    </citation>
    <scope>NUCLEOTIDE SEQUENCE [LARGE SCALE GENOMIC DNA]</scope>
    <source>
        <strain evidence="2 3">KCTC 42013</strain>
    </source>
</reference>
<dbReference type="InterPro" id="IPR007791">
    <property type="entry name" value="DjlA_N"/>
</dbReference>
<accession>A0A7G9SPZ9</accession>
<evidence type="ECO:0000313" key="2">
    <source>
        <dbReference type="EMBL" id="QNN69924.1"/>
    </source>
</evidence>
<organism evidence="2 3">
    <name type="scientific">Thermomonas carbonis</name>
    <dbReference type="NCBI Taxonomy" id="1463158"/>
    <lineage>
        <taxon>Bacteria</taxon>
        <taxon>Pseudomonadati</taxon>
        <taxon>Pseudomonadota</taxon>
        <taxon>Gammaproteobacteria</taxon>
        <taxon>Lysobacterales</taxon>
        <taxon>Lysobacteraceae</taxon>
        <taxon>Thermomonas</taxon>
    </lineage>
</organism>
<evidence type="ECO:0000313" key="3">
    <source>
        <dbReference type="Proteomes" id="UP000515804"/>
    </source>
</evidence>
<feature type="domain" description="Co-chaperone DjlA N-terminal" evidence="1">
    <location>
        <begin position="52"/>
        <end position="155"/>
    </location>
</feature>
<dbReference type="Proteomes" id="UP000515804">
    <property type="component" value="Chromosome"/>
</dbReference>
<dbReference type="RefSeq" id="WP_187552441.1">
    <property type="nucleotide sequence ID" value="NZ_BMZL01000001.1"/>
</dbReference>
<dbReference type="SUPFAM" id="SSF158682">
    <property type="entry name" value="TerB-like"/>
    <property type="match status" value="1"/>
</dbReference>
<dbReference type="EMBL" id="CP060719">
    <property type="protein sequence ID" value="QNN69924.1"/>
    <property type="molecule type" value="Genomic_DNA"/>
</dbReference>
<dbReference type="InterPro" id="IPR029024">
    <property type="entry name" value="TerB-like"/>
</dbReference>
<keyword evidence="3" id="KW-1185">Reference proteome</keyword>
<dbReference type="Gene3D" id="1.10.3680.10">
    <property type="entry name" value="TerB-like"/>
    <property type="match status" value="1"/>
</dbReference>
<name>A0A7G9SPZ9_9GAMM</name>
<gene>
    <name evidence="2" type="ORF">H9L16_14985</name>
</gene>
<sequence length="165" mass="18557">MSGNDEASKRFEGIRGILNDLRLMLGDMLAMGRPTEDQQMVIEVFFGTMGYLAKADRLVTSHESDLANRFMDELDLSMAARRIASEAFERGMHRNINLQGELLRFTDAHPAGSEDSKRLYDVLVRLAASDSKLDQREYDVMAQITKALGLPPETLYARLPPPVPR</sequence>
<proteinExistence type="predicted"/>